<accession>A0A835QSP8</accession>
<dbReference type="Proteomes" id="UP000636800">
    <property type="component" value="Chromosome 7"/>
</dbReference>
<keyword evidence="4" id="KW-1185">Reference proteome</keyword>
<feature type="coiled-coil region" evidence="1">
    <location>
        <begin position="9"/>
        <end position="111"/>
    </location>
</feature>
<sequence length="266" mass="30849">MDRFNSKLYEKYKNLKKRKFSEIEESNQKLVSDVLRYQSVTEHLIEDLKNENDKLREAILSMQEQNRNCQKLLLEESQKSKVLSIEVGTLKEILSQRNNNLDRTCARVEKASETVTKRSNLGLLPVQHEIQYENNATNMMESHKEDMLVPNCCRRTKADFGVESGKSYSPCAFHTLVELLVGMKFSVEHHSEGLCVTVTHQMSGYSFTLSWVRDKEEEEQELVYQVFSLGTIEGIAKQWMKEDIVFSLAMCPVFFDRLSKVLGFNK</sequence>
<dbReference type="EMBL" id="JADCNL010000007">
    <property type="protein sequence ID" value="KAG0473868.1"/>
    <property type="molecule type" value="Genomic_DNA"/>
</dbReference>
<protein>
    <recommendedName>
        <fullName evidence="2">DUF7806 domain-containing protein</fullName>
    </recommendedName>
</protein>
<dbReference type="GO" id="GO:0003006">
    <property type="term" value="P:developmental process involved in reproduction"/>
    <property type="evidence" value="ECO:0007669"/>
    <property type="project" value="TreeGrafter"/>
</dbReference>
<comment type="caution">
    <text evidence="3">The sequence shown here is derived from an EMBL/GenBank/DDBJ whole genome shotgun (WGS) entry which is preliminary data.</text>
</comment>
<dbReference type="InterPro" id="IPR056708">
    <property type="entry name" value="DUF7806"/>
</dbReference>
<dbReference type="OrthoDB" id="75724at2759"/>
<evidence type="ECO:0000259" key="2">
    <source>
        <dbReference type="Pfam" id="PF25091"/>
    </source>
</evidence>
<dbReference type="PANTHER" id="PTHR35489">
    <property type="entry name" value="TITAN9"/>
    <property type="match status" value="1"/>
</dbReference>
<feature type="domain" description="DUF7806" evidence="2">
    <location>
        <begin position="170"/>
        <end position="262"/>
    </location>
</feature>
<organism evidence="3 4">
    <name type="scientific">Vanilla planifolia</name>
    <name type="common">Vanilla</name>
    <dbReference type="NCBI Taxonomy" id="51239"/>
    <lineage>
        <taxon>Eukaryota</taxon>
        <taxon>Viridiplantae</taxon>
        <taxon>Streptophyta</taxon>
        <taxon>Embryophyta</taxon>
        <taxon>Tracheophyta</taxon>
        <taxon>Spermatophyta</taxon>
        <taxon>Magnoliopsida</taxon>
        <taxon>Liliopsida</taxon>
        <taxon>Asparagales</taxon>
        <taxon>Orchidaceae</taxon>
        <taxon>Vanilloideae</taxon>
        <taxon>Vanilleae</taxon>
        <taxon>Vanilla</taxon>
    </lineage>
</organism>
<evidence type="ECO:0000313" key="3">
    <source>
        <dbReference type="EMBL" id="KAG0473868.1"/>
    </source>
</evidence>
<dbReference type="Pfam" id="PF25091">
    <property type="entry name" value="DUF7806"/>
    <property type="match status" value="1"/>
</dbReference>
<proteinExistence type="predicted"/>
<evidence type="ECO:0000256" key="1">
    <source>
        <dbReference type="SAM" id="Coils"/>
    </source>
</evidence>
<gene>
    <name evidence="3" type="ORF">HPP92_015725</name>
</gene>
<dbReference type="AlphaFoldDB" id="A0A835QSP8"/>
<keyword evidence="1" id="KW-0175">Coiled coil</keyword>
<reference evidence="3 4" key="1">
    <citation type="journal article" date="2020" name="Nat. Food">
        <title>A phased Vanilla planifolia genome enables genetic improvement of flavour and production.</title>
        <authorList>
            <person name="Hasing T."/>
            <person name="Tang H."/>
            <person name="Brym M."/>
            <person name="Khazi F."/>
            <person name="Huang T."/>
            <person name="Chambers A.H."/>
        </authorList>
    </citation>
    <scope>NUCLEOTIDE SEQUENCE [LARGE SCALE GENOMIC DNA]</scope>
    <source>
        <tissue evidence="3">Leaf</tissue>
    </source>
</reference>
<dbReference type="PANTHER" id="PTHR35489:SF2">
    <property type="entry name" value="TITAN9"/>
    <property type="match status" value="1"/>
</dbReference>
<evidence type="ECO:0000313" key="4">
    <source>
        <dbReference type="Proteomes" id="UP000636800"/>
    </source>
</evidence>
<name>A0A835QSP8_VANPL</name>